<evidence type="ECO:0000256" key="1">
    <source>
        <dbReference type="SAM" id="MobiDB-lite"/>
    </source>
</evidence>
<evidence type="ECO:0000313" key="3">
    <source>
        <dbReference type="EMBL" id="ETO04500.1"/>
    </source>
</evidence>
<gene>
    <name evidence="3" type="ORF">RFI_32899</name>
</gene>
<keyword evidence="2" id="KW-0472">Membrane</keyword>
<keyword evidence="2" id="KW-1133">Transmembrane helix</keyword>
<protein>
    <submittedName>
        <fullName evidence="3">Uncharacterized protein</fullName>
    </submittedName>
</protein>
<sequence length="290" mass="34706">NNEDDNNDNDKDGNGSEDLSSADDLLDKVFGTDIYYSTSEKTFSKALEYQSLSGMITVFSESMDLKTCDFYGNFDQWFKKQNNKMLIALRMLQHLRPFGFGLDYLQSVNFRFQIYNQQQFTLVPIATHTEIDPQEYPVLFFIYLFIYFCFVYSMHIYIYVYTYIYILHIAIIFIKLKKESKFTEAITKHEYDVIPELFKKGLEVTVIPDFFRHVLTFHNSVLTDWFNEVVHNNVTKCKHLLDVLYIPVDISIIKPFFPKSFTKEKYWFERVCLFFFSFLIFHKSIERRRD</sequence>
<keyword evidence="2" id="KW-0812">Transmembrane</keyword>
<feature type="region of interest" description="Disordered" evidence="1">
    <location>
        <begin position="1"/>
        <end position="20"/>
    </location>
</feature>
<name>X6LUU9_RETFI</name>
<keyword evidence="4" id="KW-1185">Reference proteome</keyword>
<accession>X6LUU9</accession>
<dbReference type="Proteomes" id="UP000023152">
    <property type="component" value="Unassembled WGS sequence"/>
</dbReference>
<evidence type="ECO:0000256" key="2">
    <source>
        <dbReference type="SAM" id="Phobius"/>
    </source>
</evidence>
<feature type="non-terminal residue" evidence="3">
    <location>
        <position position="1"/>
    </location>
</feature>
<evidence type="ECO:0000313" key="4">
    <source>
        <dbReference type="Proteomes" id="UP000023152"/>
    </source>
</evidence>
<reference evidence="3 4" key="1">
    <citation type="journal article" date="2013" name="Curr. Biol.">
        <title>The Genome of the Foraminiferan Reticulomyxa filosa.</title>
        <authorList>
            <person name="Glockner G."/>
            <person name="Hulsmann N."/>
            <person name="Schleicher M."/>
            <person name="Noegel A.A."/>
            <person name="Eichinger L."/>
            <person name="Gallinger C."/>
            <person name="Pawlowski J."/>
            <person name="Sierra R."/>
            <person name="Euteneuer U."/>
            <person name="Pillet L."/>
            <person name="Moustafa A."/>
            <person name="Platzer M."/>
            <person name="Groth M."/>
            <person name="Szafranski K."/>
            <person name="Schliwa M."/>
        </authorList>
    </citation>
    <scope>NUCLEOTIDE SEQUENCE [LARGE SCALE GENOMIC DNA]</scope>
</reference>
<dbReference type="EMBL" id="ASPP01029280">
    <property type="protein sequence ID" value="ETO04500.1"/>
    <property type="molecule type" value="Genomic_DNA"/>
</dbReference>
<comment type="caution">
    <text evidence="3">The sequence shown here is derived from an EMBL/GenBank/DDBJ whole genome shotgun (WGS) entry which is preliminary data.</text>
</comment>
<dbReference type="AlphaFoldDB" id="X6LUU9"/>
<feature type="transmembrane region" description="Helical" evidence="2">
    <location>
        <begin position="136"/>
        <end position="154"/>
    </location>
</feature>
<feature type="transmembrane region" description="Helical" evidence="2">
    <location>
        <begin position="267"/>
        <end position="285"/>
    </location>
</feature>
<organism evidence="3 4">
    <name type="scientific">Reticulomyxa filosa</name>
    <dbReference type="NCBI Taxonomy" id="46433"/>
    <lineage>
        <taxon>Eukaryota</taxon>
        <taxon>Sar</taxon>
        <taxon>Rhizaria</taxon>
        <taxon>Retaria</taxon>
        <taxon>Foraminifera</taxon>
        <taxon>Monothalamids</taxon>
        <taxon>Reticulomyxidae</taxon>
        <taxon>Reticulomyxa</taxon>
    </lineage>
</organism>
<proteinExistence type="predicted"/>